<evidence type="ECO:0000259" key="2">
    <source>
        <dbReference type="PROSITE" id="PS50948"/>
    </source>
</evidence>
<reference evidence="3" key="1">
    <citation type="submission" date="2021-02" db="EMBL/GenBank/DDBJ databases">
        <authorList>
            <person name="Nowell W R."/>
        </authorList>
    </citation>
    <scope>NUCLEOTIDE SEQUENCE</scope>
</reference>
<feature type="signal peptide" evidence="1">
    <location>
        <begin position="1"/>
        <end position="22"/>
    </location>
</feature>
<name>A0A815H3X2_ADIRI</name>
<dbReference type="Pfam" id="PF00024">
    <property type="entry name" value="PAN_1"/>
    <property type="match status" value="1"/>
</dbReference>
<dbReference type="SUPFAM" id="SSF69318">
    <property type="entry name" value="Integrin alpha N-terminal domain"/>
    <property type="match status" value="1"/>
</dbReference>
<dbReference type="InterPro" id="IPR028994">
    <property type="entry name" value="Integrin_alpha_N"/>
</dbReference>
<evidence type="ECO:0000313" key="4">
    <source>
        <dbReference type="Proteomes" id="UP000663828"/>
    </source>
</evidence>
<dbReference type="EMBL" id="CAJNOR010002853">
    <property type="protein sequence ID" value="CAF1348890.1"/>
    <property type="molecule type" value="Genomic_DNA"/>
</dbReference>
<organism evidence="3 4">
    <name type="scientific">Adineta ricciae</name>
    <name type="common">Rotifer</name>
    <dbReference type="NCBI Taxonomy" id="249248"/>
    <lineage>
        <taxon>Eukaryota</taxon>
        <taxon>Metazoa</taxon>
        <taxon>Spiralia</taxon>
        <taxon>Gnathifera</taxon>
        <taxon>Rotifera</taxon>
        <taxon>Eurotatoria</taxon>
        <taxon>Bdelloidea</taxon>
        <taxon>Adinetida</taxon>
        <taxon>Adinetidae</taxon>
        <taxon>Adineta</taxon>
    </lineage>
</organism>
<accession>A0A815H3X2</accession>
<evidence type="ECO:0000256" key="1">
    <source>
        <dbReference type="SAM" id="SignalP"/>
    </source>
</evidence>
<keyword evidence="4" id="KW-1185">Reference proteome</keyword>
<evidence type="ECO:0000313" key="3">
    <source>
        <dbReference type="EMBL" id="CAF1348890.1"/>
    </source>
</evidence>
<dbReference type="PROSITE" id="PS50948">
    <property type="entry name" value="PAN"/>
    <property type="match status" value="1"/>
</dbReference>
<sequence>MTSNSIFLFLVSSLLTVSGQSAQEDIQSAQLTVMSGWQFQCANTTCAPYATSTALNIQDCQSACLSEVQCEVFTFRETVAICEIFTNVQSQASYMFLAVDATTMVIMDRTRVPPEPTATITKSPSTSIPTVTSTISTTATTTEDLAVANYATDSVIIYLGGSISILLGNGNSSSQTNPMHGTGGYSCFLTFDDLNQDNKSDLVVVNNKDNNVAVLLNTCS</sequence>
<gene>
    <name evidence="3" type="ORF">XAT740_LOCUS31373</name>
</gene>
<proteinExistence type="predicted"/>
<keyword evidence="1" id="KW-0732">Signal</keyword>
<dbReference type="AlphaFoldDB" id="A0A815H3X2"/>
<feature type="chain" id="PRO_5032727693" description="Apple domain-containing protein" evidence="1">
    <location>
        <begin position="23"/>
        <end position="220"/>
    </location>
</feature>
<protein>
    <recommendedName>
        <fullName evidence="2">Apple domain-containing protein</fullName>
    </recommendedName>
</protein>
<feature type="domain" description="Apple" evidence="2">
    <location>
        <begin position="41"/>
        <end position="110"/>
    </location>
</feature>
<comment type="caution">
    <text evidence="3">The sequence shown here is derived from an EMBL/GenBank/DDBJ whole genome shotgun (WGS) entry which is preliminary data.</text>
</comment>
<dbReference type="Proteomes" id="UP000663828">
    <property type="component" value="Unassembled WGS sequence"/>
</dbReference>
<dbReference type="InterPro" id="IPR003609">
    <property type="entry name" value="Pan_app"/>
</dbReference>